<reference evidence="3" key="1">
    <citation type="submission" date="2009-11" db="EMBL/GenBank/DDBJ databases">
        <authorList>
            <consortium name="The Broad Institute Genome Sequencing Platform"/>
            <person name="Ward D."/>
            <person name="Feldgarden M."/>
            <person name="Earl A."/>
            <person name="Young S.K."/>
            <person name="Zeng Q."/>
            <person name="Koehrsen M."/>
            <person name="Alvarado L."/>
            <person name="Berlin A."/>
            <person name="Bochicchio J."/>
            <person name="Borenstein D."/>
            <person name="Chapman S.B."/>
            <person name="Chen Z."/>
            <person name="Engels R."/>
            <person name="Freedman E."/>
            <person name="Gellesch M."/>
            <person name="Goldberg J."/>
            <person name="Griggs A."/>
            <person name="Gujja S."/>
            <person name="Heilman E."/>
            <person name="Heiman D."/>
            <person name="Hepburn T."/>
            <person name="Howarth C."/>
            <person name="Jen D."/>
            <person name="Larson L."/>
            <person name="Lewis B."/>
            <person name="Mehta T."/>
            <person name="Park D."/>
            <person name="Pearson M."/>
            <person name="Roberts A."/>
            <person name="Saif S."/>
            <person name="Shea T."/>
            <person name="Shenoy N."/>
            <person name="Sisk P."/>
            <person name="Stolte C."/>
            <person name="Sykes S."/>
            <person name="Thomson T."/>
            <person name="Walk T."/>
            <person name="White J."/>
            <person name="Yandava C."/>
            <person name="Izard J."/>
            <person name="Baranova O.V."/>
            <person name="Blanton J.M."/>
            <person name="Tanner A.C."/>
            <person name="Dewhirst F.E."/>
            <person name="Haas B."/>
            <person name="Nusbaum C."/>
            <person name="Birren B."/>
        </authorList>
    </citation>
    <scope>NUCLEOTIDE SEQUENCE [LARGE SCALE GENOMIC DNA]</scope>
    <source>
        <strain evidence="3">1-1 BBBD Race 1</strain>
    </source>
</reference>
<feature type="region of interest" description="Disordered" evidence="2">
    <location>
        <begin position="1046"/>
        <end position="1065"/>
    </location>
</feature>
<feature type="compositionally biased region" description="Polar residues" evidence="2">
    <location>
        <begin position="1162"/>
        <end position="1175"/>
    </location>
</feature>
<evidence type="ECO:0000313" key="3">
    <source>
        <dbReference type="EMBL" id="OAV97761.1"/>
    </source>
</evidence>
<feature type="region of interest" description="Disordered" evidence="2">
    <location>
        <begin position="434"/>
        <end position="453"/>
    </location>
</feature>
<dbReference type="VEuPathDB" id="FungiDB:PTTG_01088"/>
<dbReference type="Proteomes" id="UP000005240">
    <property type="component" value="Unassembled WGS sequence"/>
</dbReference>
<feature type="compositionally biased region" description="Polar residues" evidence="2">
    <location>
        <begin position="854"/>
        <end position="865"/>
    </location>
</feature>
<dbReference type="OrthoDB" id="2500402at2759"/>
<feature type="compositionally biased region" description="Polar residues" evidence="2">
    <location>
        <begin position="93"/>
        <end position="113"/>
    </location>
</feature>
<sequence>SERQTPEKSKPSLKSQLEPSPSRSLKPAVLKPFQSKAGKQELEPNNSTALEEFEAIQSPPCDLRIVANPNYPPRSFSIAGRPVIDDSFHELSRSSSSPNLNKPTTFSQRLSGESVRSTALLNVTGSPKRNHAPPPIKVPKLRASTIAIAIGSEASPIGVCPKPISRHNHSRSECGNHFVRRLASLEWHGHGKKSPAQEPLPDRSKQPAHEVQLEQKNHNRIEENLSVDIFDALAASTSPRSGVISISNSSKVIKDKAPDVMPLQPAPRRLSGYAHHSSTDSKGPTMPLLISKHSRSVGNTHYTASQHRVRSSMCSESATLDLTVIQSSTRNVRRTRSSSKISFATNHSRYPETPKQSANSFLPNSSWSPIHESTEKQEICPATHGTSPGSIPFPTAEWSSQLDPSPIEETIASSGDENETCGIHIQNRAHRECQVTQGSSPPGKNEVTISGKNRQIQRATSFDIRNFPLHLDTSQRPDALPVIAIPQPIIIPQFVCGGLPALPGAEENIESYSKSSIPVSNATIRPYESSDLSSLRSIVSNGSSAEAWRGMNRIFTPSSTPPSNHSSEYAFRAISQKATPLFQSGFDSTSRSLSVDDFYLNINSNALLDLSRREIKKVPRPRSMSDRGPSRYEILAQLLEHRKNSIYSQKTSPFTAERLLSSCTRAEAPQSSQWLTASIAQKIRESTRSELENLVTEALKIFHSDSHRFMVGDIKELIREGRKSEQKAEKLRRQFIADLNAREKLLHRNVMTLQALNGDKGARFGESILKVVMNTDQLTSELLGLIDHTSKVDRMCEAHWRAAATVQMNNLAMKEAQLEAAQSRIEQLESDRARHVKQISDLQAKVDAIHDQARPSSRATDSDSVCSGPLLSVRKNSKNSQELSRDGIVSDSPSSTPRMGHFPYHCPQQLPHANLVQSRVRFNSTHSFGSSHSWNAPFENGSNEGGCSAILPEPVSPRTAFLSPYGLAHNQAASHERSESSSSSLPGSRNEGVPKSPRKTHKPSFSNVSLTAHSNSATNFQRSESFSSKKAQATAVVPRNILANSNSIKHKGHMNGIHLKSNRSSSLNASDLKIEVVDSNMHGPQDPKPRSTSNTFLPYLKSGTPPSILESSSIDASNEFQSSNTASRGPSSSSLSRFPRQAAPAPKLPLPYESHSRRRGQWSPTSPPQGNLSSITLSQLGSIDIANLLTNIESSSQ</sequence>
<feature type="non-terminal residue" evidence="3">
    <location>
        <position position="1"/>
    </location>
</feature>
<proteinExistence type="predicted"/>
<dbReference type="EMBL" id="ADAS02000011">
    <property type="protein sequence ID" value="OAV97761.1"/>
    <property type="molecule type" value="Genomic_DNA"/>
</dbReference>
<feature type="region of interest" description="Disordered" evidence="2">
    <location>
        <begin position="1079"/>
        <end position="1175"/>
    </location>
</feature>
<feature type="region of interest" description="Disordered" evidence="2">
    <location>
        <begin position="1"/>
        <end position="28"/>
    </location>
</feature>
<accession>A0A180GZ26</accession>
<reference evidence="4 5" key="3">
    <citation type="journal article" date="2017" name="G3 (Bethesda)">
        <title>Comparative analysis highlights variable genome content of wheat rusts and divergence of the mating loci.</title>
        <authorList>
            <person name="Cuomo C.A."/>
            <person name="Bakkeren G."/>
            <person name="Khalil H.B."/>
            <person name="Panwar V."/>
            <person name="Joly D."/>
            <person name="Linning R."/>
            <person name="Sakthikumar S."/>
            <person name="Song X."/>
            <person name="Adiconis X."/>
            <person name="Fan L."/>
            <person name="Goldberg J.M."/>
            <person name="Levin J.Z."/>
            <person name="Young S."/>
            <person name="Zeng Q."/>
            <person name="Anikster Y."/>
            <person name="Bruce M."/>
            <person name="Wang M."/>
            <person name="Yin C."/>
            <person name="McCallum B."/>
            <person name="Szabo L.J."/>
            <person name="Hulbert S."/>
            <person name="Chen X."/>
            <person name="Fellers J.P."/>
        </authorList>
    </citation>
    <scope>NUCLEOTIDE SEQUENCE</scope>
    <source>
        <strain evidence="5">Isolate 1-1 / race 1 (BBBD)</strain>
        <strain evidence="4">isolate 1-1 / race 1 (BBBD)</strain>
    </source>
</reference>
<evidence type="ECO:0000256" key="1">
    <source>
        <dbReference type="SAM" id="Coils"/>
    </source>
</evidence>
<reference evidence="4" key="4">
    <citation type="submission" date="2025-05" db="UniProtKB">
        <authorList>
            <consortium name="EnsemblFungi"/>
        </authorList>
    </citation>
    <scope>IDENTIFICATION</scope>
    <source>
        <strain evidence="4">isolate 1-1 / race 1 (BBBD)</strain>
    </source>
</reference>
<feature type="region of interest" description="Disordered" evidence="2">
    <location>
        <begin position="188"/>
        <end position="209"/>
    </location>
</feature>
<feature type="compositionally biased region" description="Polar residues" evidence="2">
    <location>
        <begin position="1109"/>
        <end position="1126"/>
    </location>
</feature>
<feature type="compositionally biased region" description="Polar residues" evidence="2">
    <location>
        <begin position="340"/>
        <end position="368"/>
    </location>
</feature>
<feature type="region of interest" description="Disordered" evidence="2">
    <location>
        <begin position="263"/>
        <end position="289"/>
    </location>
</feature>
<dbReference type="AlphaFoldDB" id="A0A180GZ26"/>
<protein>
    <submittedName>
        <fullName evidence="3 4">Uncharacterized protein</fullName>
    </submittedName>
</protein>
<feature type="compositionally biased region" description="Low complexity" evidence="2">
    <location>
        <begin position="1127"/>
        <end position="1140"/>
    </location>
</feature>
<feature type="coiled-coil region" evidence="1">
    <location>
        <begin position="811"/>
        <end position="845"/>
    </location>
</feature>
<feature type="region of interest" description="Disordered" evidence="2">
    <location>
        <begin position="328"/>
        <end position="391"/>
    </location>
</feature>
<reference evidence="3" key="2">
    <citation type="submission" date="2016-05" db="EMBL/GenBank/DDBJ databases">
        <title>Comparative analysis highlights variable genome content of wheat rusts and divergence of the mating loci.</title>
        <authorList>
            <person name="Cuomo C.A."/>
            <person name="Bakkeren G."/>
            <person name="Szabo L."/>
            <person name="Khalil H."/>
            <person name="Joly D."/>
            <person name="Goldberg J."/>
            <person name="Young S."/>
            <person name="Zeng Q."/>
            <person name="Fellers J."/>
        </authorList>
    </citation>
    <scope>NUCLEOTIDE SEQUENCE [LARGE SCALE GENOMIC DNA]</scope>
    <source>
        <strain evidence="3">1-1 BBBD Race 1</strain>
    </source>
</reference>
<keyword evidence="5" id="KW-1185">Reference proteome</keyword>
<organism evidence="3">
    <name type="scientific">Puccinia triticina (isolate 1-1 / race 1 (BBBD))</name>
    <name type="common">Brown leaf rust fungus</name>
    <dbReference type="NCBI Taxonomy" id="630390"/>
    <lineage>
        <taxon>Eukaryota</taxon>
        <taxon>Fungi</taxon>
        <taxon>Dikarya</taxon>
        <taxon>Basidiomycota</taxon>
        <taxon>Pucciniomycotina</taxon>
        <taxon>Pucciniomycetes</taxon>
        <taxon>Pucciniales</taxon>
        <taxon>Pucciniaceae</taxon>
        <taxon>Puccinia</taxon>
    </lineage>
</organism>
<feature type="region of interest" description="Disordered" evidence="2">
    <location>
        <begin position="969"/>
        <end position="1009"/>
    </location>
</feature>
<feature type="compositionally biased region" description="Basic and acidic residues" evidence="2">
    <location>
        <begin position="200"/>
        <end position="209"/>
    </location>
</feature>
<feature type="region of interest" description="Disordered" evidence="2">
    <location>
        <begin position="851"/>
        <end position="902"/>
    </location>
</feature>
<evidence type="ECO:0000256" key="2">
    <source>
        <dbReference type="SAM" id="MobiDB-lite"/>
    </source>
</evidence>
<name>A0A180GZ26_PUCT1</name>
<evidence type="ECO:0000313" key="4">
    <source>
        <dbReference type="EnsemblFungi" id="PTTG_01088-t43_1-p1"/>
    </source>
</evidence>
<keyword evidence="1" id="KW-0175">Coiled coil</keyword>
<evidence type="ECO:0000313" key="5">
    <source>
        <dbReference type="Proteomes" id="UP000005240"/>
    </source>
</evidence>
<feature type="compositionally biased region" description="Basic and acidic residues" evidence="2">
    <location>
        <begin position="1"/>
        <end position="10"/>
    </location>
</feature>
<feature type="compositionally biased region" description="Polar residues" evidence="2">
    <location>
        <begin position="12"/>
        <end position="23"/>
    </location>
</feature>
<feature type="region of interest" description="Disordered" evidence="2">
    <location>
        <begin position="89"/>
        <end position="113"/>
    </location>
</feature>
<gene>
    <name evidence="3" type="ORF">PTTG_01088</name>
</gene>
<dbReference type="EnsemblFungi" id="PTTG_01088-t43_1">
    <property type="protein sequence ID" value="PTTG_01088-t43_1-p1"/>
    <property type="gene ID" value="PTTG_01088"/>
</dbReference>